<feature type="domain" description="PIH1 N-terminal" evidence="3">
    <location>
        <begin position="65"/>
        <end position="215"/>
    </location>
</feature>
<dbReference type="Proteomes" id="UP001607303">
    <property type="component" value="Unassembled WGS sequence"/>
</dbReference>
<dbReference type="InterPro" id="IPR050734">
    <property type="entry name" value="PIH1/Kintoun_subfamily"/>
</dbReference>
<dbReference type="AlphaFoldDB" id="A0ABD2C275"/>
<dbReference type="Pfam" id="PF08190">
    <property type="entry name" value="PIH1"/>
    <property type="match status" value="1"/>
</dbReference>
<accession>A0ABD2C275</accession>
<comment type="function">
    <text evidence="2">Involved in the assembly of C/D box small nucleolar ribonucleoprotein (snoRNP) particles. Recruits the SWI/SNF complex to the core promoter of rRNA genes and enhances pre-rRNA transcription. Mediates interaction of TELO2 with the R2TP complex which is necessary for the stability of MTOR and SMG1. Positively regulates the assembly and activity of the mTORC1 complex.</text>
</comment>
<protein>
    <submittedName>
        <fullName evidence="4">PIH1 domain-containing protein 1-like</fullName>
    </submittedName>
</protein>
<dbReference type="InterPro" id="IPR012981">
    <property type="entry name" value="PIH1_N"/>
</dbReference>
<name>A0ABD2C275_VESMC</name>
<evidence type="ECO:0000313" key="4">
    <source>
        <dbReference type="EMBL" id="KAL2739142.1"/>
    </source>
</evidence>
<gene>
    <name evidence="4" type="ORF">V1477_010531</name>
</gene>
<comment type="caution">
    <text evidence="4">The sequence shown here is derived from an EMBL/GenBank/DDBJ whole genome shotgun (WGS) entry which is preliminary data.</text>
</comment>
<proteinExistence type="inferred from homology"/>
<evidence type="ECO:0000313" key="5">
    <source>
        <dbReference type="Proteomes" id="UP001607303"/>
    </source>
</evidence>
<reference evidence="4 5" key="1">
    <citation type="journal article" date="2024" name="Ann. Entomol. Soc. Am.">
        <title>Genomic analyses of the southern and eastern yellowjacket wasps (Hymenoptera: Vespidae) reveal evolutionary signatures of social life.</title>
        <authorList>
            <person name="Catto M.A."/>
            <person name="Caine P.B."/>
            <person name="Orr S.E."/>
            <person name="Hunt B.G."/>
            <person name="Goodisman M.A.D."/>
        </authorList>
    </citation>
    <scope>NUCLEOTIDE SEQUENCE [LARGE SCALE GENOMIC DNA]</scope>
    <source>
        <strain evidence="4">232</strain>
        <tissue evidence="4">Head and thorax</tissue>
    </source>
</reference>
<evidence type="ECO:0000256" key="1">
    <source>
        <dbReference type="ARBA" id="ARBA00008511"/>
    </source>
</evidence>
<comment type="similarity">
    <text evidence="1">Belongs to the PIH1 family.</text>
</comment>
<dbReference type="PANTHER" id="PTHR22997:SF0">
    <property type="entry name" value="PIH1 DOMAIN-CONTAINING PROTEIN 1"/>
    <property type="match status" value="1"/>
</dbReference>
<dbReference type="EMBL" id="JAYRBN010000061">
    <property type="protein sequence ID" value="KAL2739142.1"/>
    <property type="molecule type" value="Genomic_DNA"/>
</dbReference>
<evidence type="ECO:0000259" key="3">
    <source>
        <dbReference type="Pfam" id="PF08190"/>
    </source>
</evidence>
<sequence>MLLHDISQKMKRLEHEMPMRKFNPIMDVAVRYMSNLRCLCGIMSDKTLLDIDDTMLTKNLLLSENKHEYDIDEILKQQFETKPKCIIIHPLPGVCVKTKTDTGEKVFLNVCTTTKIPEPEDISEEKLISLLDEETPAYSIPMSGTLCVTHDVAINKNYFEKCQTKHSFWLFTISVIIEGVSHKFGRSLDSKTCIILKNRKVMGTIQSQRIDDREARKVLPTPKKPLIQEISSSSKSDCNRSATLVNNREEFTTNNYVILKEPLKGIARRLIGLFYIPKGVSGKDLNVLVDADHIIITTNENNFAYDVYIPYTIKLDETESFFDKDYRVLRLNMPIENE</sequence>
<organism evidence="4 5">
    <name type="scientific">Vespula maculifrons</name>
    <name type="common">Eastern yellow jacket</name>
    <name type="synonym">Wasp</name>
    <dbReference type="NCBI Taxonomy" id="7453"/>
    <lineage>
        <taxon>Eukaryota</taxon>
        <taxon>Metazoa</taxon>
        <taxon>Ecdysozoa</taxon>
        <taxon>Arthropoda</taxon>
        <taxon>Hexapoda</taxon>
        <taxon>Insecta</taxon>
        <taxon>Pterygota</taxon>
        <taxon>Neoptera</taxon>
        <taxon>Endopterygota</taxon>
        <taxon>Hymenoptera</taxon>
        <taxon>Apocrita</taxon>
        <taxon>Aculeata</taxon>
        <taxon>Vespoidea</taxon>
        <taxon>Vespidae</taxon>
        <taxon>Vespinae</taxon>
        <taxon>Vespula</taxon>
    </lineage>
</organism>
<keyword evidence="5" id="KW-1185">Reference proteome</keyword>
<evidence type="ECO:0000256" key="2">
    <source>
        <dbReference type="ARBA" id="ARBA00046233"/>
    </source>
</evidence>
<dbReference type="PANTHER" id="PTHR22997">
    <property type="entry name" value="PIH1 DOMAIN-CONTAINING PROTEIN 1"/>
    <property type="match status" value="1"/>
</dbReference>